<dbReference type="PROSITE" id="PS50234">
    <property type="entry name" value="VWFA"/>
    <property type="match status" value="1"/>
</dbReference>
<dbReference type="Proteomes" id="UP000190027">
    <property type="component" value="Unassembled WGS sequence"/>
</dbReference>
<dbReference type="PRINTS" id="PR01021">
    <property type="entry name" value="OMPADOMAIN"/>
</dbReference>
<dbReference type="InterPro" id="IPR006664">
    <property type="entry name" value="OMP_bac"/>
</dbReference>
<dbReference type="InterPro" id="IPR036737">
    <property type="entry name" value="OmpA-like_sf"/>
</dbReference>
<dbReference type="STRING" id="1121449.SAMN02745704_01871"/>
<keyword evidence="3" id="KW-0998">Cell outer membrane</keyword>
<feature type="domain" description="VWFA" evidence="6">
    <location>
        <begin position="34"/>
        <end position="217"/>
    </location>
</feature>
<dbReference type="CDD" id="cd00198">
    <property type="entry name" value="vWFA"/>
    <property type="match status" value="1"/>
</dbReference>
<dbReference type="AlphaFoldDB" id="A0A1T4X785"/>
<dbReference type="CDD" id="cd07185">
    <property type="entry name" value="OmpA_C-like"/>
    <property type="match status" value="1"/>
</dbReference>
<dbReference type="PROSITE" id="PS51123">
    <property type="entry name" value="OMPA_2"/>
    <property type="match status" value="1"/>
</dbReference>
<name>A0A1T4X785_9BACT</name>
<dbReference type="RefSeq" id="WP_159447190.1">
    <property type="nucleotide sequence ID" value="NZ_FUYC01000008.1"/>
</dbReference>
<organism evidence="8 9">
    <name type="scientific">Paucidesulfovibrio gracilis DSM 16080</name>
    <dbReference type="NCBI Taxonomy" id="1121449"/>
    <lineage>
        <taxon>Bacteria</taxon>
        <taxon>Pseudomonadati</taxon>
        <taxon>Thermodesulfobacteriota</taxon>
        <taxon>Desulfovibrionia</taxon>
        <taxon>Desulfovibrionales</taxon>
        <taxon>Desulfovibrionaceae</taxon>
        <taxon>Paucidesulfovibrio</taxon>
    </lineage>
</organism>
<keyword evidence="2 4" id="KW-0472">Membrane</keyword>
<feature type="domain" description="OmpA-like" evidence="7">
    <location>
        <begin position="234"/>
        <end position="352"/>
    </location>
</feature>
<proteinExistence type="predicted"/>
<dbReference type="PANTHER" id="PTHR30329:SF21">
    <property type="entry name" value="LIPOPROTEIN YIAD-RELATED"/>
    <property type="match status" value="1"/>
</dbReference>
<protein>
    <submittedName>
        <fullName evidence="8">OmpA-OmpF porin, OOP family</fullName>
    </submittedName>
</protein>
<sequence>MRNIRFVTVVLLLTAMVWATGAAAGEIMVRKADNVFFCVDTSGSMMSEYHGDGMSDLAAAKVLLDRMVRAMPDLGYKSALYRFAPFKELRGLEPQELGNITQAVADLPSTVPMFGNRTPLGQGLYDLAWPIAEVPGPTAVILFTDGGQNEGEHPLPVAEQLFANYDVCLHVVSFANSEREQTTINELAGLSDCSVMARASDLLADQAALDAFVRDTLWTMKPEPAPPAPPVSKREFHTVRMDLYLEFDTNSAEIRQEFHDEVAKLGELLQRYPESTAMIVGYTDDVGSYTSNIRLSTRRAQAVKKHLMQQFNVAPGRLEAVGYGENFPAQESTTAEARQRNRRVTVFVTGWFVEVK</sequence>
<evidence type="ECO:0000256" key="4">
    <source>
        <dbReference type="PROSITE-ProRule" id="PRU00473"/>
    </source>
</evidence>
<dbReference type="Pfam" id="PF00691">
    <property type="entry name" value="OmpA"/>
    <property type="match status" value="1"/>
</dbReference>
<reference evidence="8 9" key="1">
    <citation type="submission" date="2017-02" db="EMBL/GenBank/DDBJ databases">
        <authorList>
            <person name="Peterson S.W."/>
        </authorList>
    </citation>
    <scope>NUCLEOTIDE SEQUENCE [LARGE SCALE GENOMIC DNA]</scope>
    <source>
        <strain evidence="8 9">DSM 16080</strain>
    </source>
</reference>
<keyword evidence="9" id="KW-1185">Reference proteome</keyword>
<dbReference type="SUPFAM" id="SSF103088">
    <property type="entry name" value="OmpA-like"/>
    <property type="match status" value="1"/>
</dbReference>
<feature type="chain" id="PRO_5012075008" evidence="5">
    <location>
        <begin position="25"/>
        <end position="356"/>
    </location>
</feature>
<dbReference type="Gene3D" id="3.40.50.410">
    <property type="entry name" value="von Willebrand factor, type A domain"/>
    <property type="match status" value="1"/>
</dbReference>
<comment type="subcellular location">
    <subcellularLocation>
        <location evidence="1">Cell outer membrane</location>
    </subcellularLocation>
</comment>
<evidence type="ECO:0000259" key="6">
    <source>
        <dbReference type="PROSITE" id="PS50234"/>
    </source>
</evidence>
<evidence type="ECO:0000313" key="9">
    <source>
        <dbReference type="Proteomes" id="UP000190027"/>
    </source>
</evidence>
<feature type="signal peptide" evidence="5">
    <location>
        <begin position="1"/>
        <end position="24"/>
    </location>
</feature>
<evidence type="ECO:0000256" key="1">
    <source>
        <dbReference type="ARBA" id="ARBA00004442"/>
    </source>
</evidence>
<evidence type="ECO:0000256" key="3">
    <source>
        <dbReference type="ARBA" id="ARBA00023237"/>
    </source>
</evidence>
<accession>A0A1T4X785</accession>
<gene>
    <name evidence="8" type="ORF">SAMN02745704_01871</name>
</gene>
<dbReference type="Gene3D" id="3.30.1330.60">
    <property type="entry name" value="OmpA-like domain"/>
    <property type="match status" value="1"/>
</dbReference>
<keyword evidence="5" id="KW-0732">Signal</keyword>
<dbReference type="InterPro" id="IPR050330">
    <property type="entry name" value="Bact_OuterMem_StrucFunc"/>
</dbReference>
<evidence type="ECO:0000313" key="8">
    <source>
        <dbReference type="EMBL" id="SKA85493.1"/>
    </source>
</evidence>
<evidence type="ECO:0000256" key="5">
    <source>
        <dbReference type="SAM" id="SignalP"/>
    </source>
</evidence>
<dbReference type="InterPro" id="IPR002035">
    <property type="entry name" value="VWF_A"/>
</dbReference>
<evidence type="ECO:0000259" key="7">
    <source>
        <dbReference type="PROSITE" id="PS51123"/>
    </source>
</evidence>
<dbReference type="EMBL" id="FUYC01000008">
    <property type="protein sequence ID" value="SKA85493.1"/>
    <property type="molecule type" value="Genomic_DNA"/>
</dbReference>
<dbReference type="InterPro" id="IPR036465">
    <property type="entry name" value="vWFA_dom_sf"/>
</dbReference>
<dbReference type="PANTHER" id="PTHR30329">
    <property type="entry name" value="STATOR ELEMENT OF FLAGELLAR MOTOR COMPLEX"/>
    <property type="match status" value="1"/>
</dbReference>
<dbReference type="OrthoDB" id="9805566at2"/>
<evidence type="ECO:0000256" key="2">
    <source>
        <dbReference type="ARBA" id="ARBA00023136"/>
    </source>
</evidence>
<dbReference type="GO" id="GO:0009279">
    <property type="term" value="C:cell outer membrane"/>
    <property type="evidence" value="ECO:0007669"/>
    <property type="project" value="UniProtKB-SubCell"/>
</dbReference>
<dbReference type="InterPro" id="IPR006665">
    <property type="entry name" value="OmpA-like"/>
</dbReference>
<dbReference type="SUPFAM" id="SSF53300">
    <property type="entry name" value="vWA-like"/>
    <property type="match status" value="1"/>
</dbReference>